<dbReference type="InterPro" id="IPR051532">
    <property type="entry name" value="Ester_Hydrolysis_Enzymes"/>
</dbReference>
<evidence type="ECO:0000259" key="1">
    <source>
        <dbReference type="Pfam" id="PF13472"/>
    </source>
</evidence>
<dbReference type="RefSeq" id="WP_387698630.1">
    <property type="nucleotide sequence ID" value="NZ_JBIAMX010000001.1"/>
</dbReference>
<keyword evidence="3" id="KW-1185">Reference proteome</keyword>
<dbReference type="InterPro" id="IPR013830">
    <property type="entry name" value="SGNH_hydro"/>
</dbReference>
<comment type="caution">
    <text evidence="2">The sequence shown here is derived from an EMBL/GenBank/DDBJ whole genome shotgun (WGS) entry which is preliminary data.</text>
</comment>
<evidence type="ECO:0000313" key="2">
    <source>
        <dbReference type="EMBL" id="MFF0541339.1"/>
    </source>
</evidence>
<dbReference type="PANTHER" id="PTHR30383">
    <property type="entry name" value="THIOESTERASE 1/PROTEASE 1/LYSOPHOSPHOLIPASE L1"/>
    <property type="match status" value="1"/>
</dbReference>
<reference evidence="2 3" key="1">
    <citation type="submission" date="2024-10" db="EMBL/GenBank/DDBJ databases">
        <title>The Natural Products Discovery Center: Release of the First 8490 Sequenced Strains for Exploring Actinobacteria Biosynthetic Diversity.</title>
        <authorList>
            <person name="Kalkreuter E."/>
            <person name="Kautsar S.A."/>
            <person name="Yang D."/>
            <person name="Bader C.D."/>
            <person name="Teijaro C.N."/>
            <person name="Fluegel L."/>
            <person name="Davis C.M."/>
            <person name="Simpson J.R."/>
            <person name="Lauterbach L."/>
            <person name="Steele A.D."/>
            <person name="Gui C."/>
            <person name="Meng S."/>
            <person name="Li G."/>
            <person name="Viehrig K."/>
            <person name="Ye F."/>
            <person name="Su P."/>
            <person name="Kiefer A.F."/>
            <person name="Nichols A."/>
            <person name="Cepeda A.J."/>
            <person name="Yan W."/>
            <person name="Fan B."/>
            <person name="Jiang Y."/>
            <person name="Adhikari A."/>
            <person name="Zheng C.-J."/>
            <person name="Schuster L."/>
            <person name="Cowan T.M."/>
            <person name="Smanski M.J."/>
            <person name="Chevrette M.G."/>
            <person name="De Carvalho L.P.S."/>
            <person name="Shen B."/>
        </authorList>
    </citation>
    <scope>NUCLEOTIDE SEQUENCE [LARGE SCALE GENOMIC DNA]</scope>
    <source>
        <strain evidence="2 3">NPDC004045</strain>
    </source>
</reference>
<dbReference type="EMBL" id="JBIAMX010000001">
    <property type="protein sequence ID" value="MFF0541339.1"/>
    <property type="molecule type" value="Genomic_DNA"/>
</dbReference>
<dbReference type="Pfam" id="PF13472">
    <property type="entry name" value="Lipase_GDSL_2"/>
    <property type="match status" value="1"/>
</dbReference>
<accession>A0ABW6PG14</accession>
<dbReference type="PANTHER" id="PTHR30383:SF5">
    <property type="entry name" value="SGNH HYDROLASE-TYPE ESTERASE DOMAIN-CONTAINING PROTEIN"/>
    <property type="match status" value="1"/>
</dbReference>
<proteinExistence type="predicted"/>
<gene>
    <name evidence="2" type="ORF">ACFYTF_00700</name>
</gene>
<name>A0ABW6PG14_9NOCA</name>
<sequence length="199" mass="20559">MTRDLRVCFLGDSLVAGVGDRSGLGWPGRLTARSYAAGQPLTPYNLGVRGATSPQIRARWRAECEPRLPSGTDARVALSCGVNDTHVLDGARRVPLAVSVETVTALLAEFAEAGLPALVVGPPAVRDPAHNEAIAELDAAFAAVCATAGVEYVPVYAALGASAAWMAEVAAIDGAHPGAAGYDELAALIAPRWDRFVTA</sequence>
<dbReference type="Gene3D" id="3.40.50.1110">
    <property type="entry name" value="SGNH hydrolase"/>
    <property type="match status" value="1"/>
</dbReference>
<protein>
    <submittedName>
        <fullName evidence="2">GDSL-type esterase/lipase family protein</fullName>
    </submittedName>
</protein>
<dbReference type="Proteomes" id="UP001601444">
    <property type="component" value="Unassembled WGS sequence"/>
</dbReference>
<dbReference type="InterPro" id="IPR036514">
    <property type="entry name" value="SGNH_hydro_sf"/>
</dbReference>
<dbReference type="SUPFAM" id="SSF52266">
    <property type="entry name" value="SGNH hydrolase"/>
    <property type="match status" value="1"/>
</dbReference>
<organism evidence="2 3">
    <name type="scientific">Nocardia thailandica</name>
    <dbReference type="NCBI Taxonomy" id="257275"/>
    <lineage>
        <taxon>Bacteria</taxon>
        <taxon>Bacillati</taxon>
        <taxon>Actinomycetota</taxon>
        <taxon>Actinomycetes</taxon>
        <taxon>Mycobacteriales</taxon>
        <taxon>Nocardiaceae</taxon>
        <taxon>Nocardia</taxon>
    </lineage>
</organism>
<evidence type="ECO:0000313" key="3">
    <source>
        <dbReference type="Proteomes" id="UP001601444"/>
    </source>
</evidence>
<feature type="domain" description="SGNH hydrolase-type esterase" evidence="1">
    <location>
        <begin position="9"/>
        <end position="183"/>
    </location>
</feature>